<dbReference type="Pfam" id="PF00465">
    <property type="entry name" value="Fe-ADH"/>
    <property type="match status" value="1"/>
</dbReference>
<keyword evidence="5" id="KW-1185">Reference proteome</keyword>
<dbReference type="PROSITE" id="PS00060">
    <property type="entry name" value="ADH_IRON_2"/>
    <property type="match status" value="1"/>
</dbReference>
<evidence type="ECO:0000313" key="4">
    <source>
        <dbReference type="EMBL" id="MBU5625487.1"/>
    </source>
</evidence>
<feature type="domain" description="Alcohol dehydrogenase iron-type/glycerol dehydrogenase GldA" evidence="2">
    <location>
        <begin position="10"/>
        <end position="176"/>
    </location>
</feature>
<evidence type="ECO:0000313" key="5">
    <source>
        <dbReference type="Proteomes" id="UP000787672"/>
    </source>
</evidence>
<dbReference type="InterPro" id="IPR056798">
    <property type="entry name" value="ADH_Fe_C"/>
</dbReference>
<evidence type="ECO:0000259" key="3">
    <source>
        <dbReference type="Pfam" id="PF25137"/>
    </source>
</evidence>
<name>A0ABS6F5C4_9FIRM</name>
<reference evidence="4 5" key="1">
    <citation type="submission" date="2021-06" db="EMBL/GenBank/DDBJ databases">
        <authorList>
            <person name="Sun Q."/>
            <person name="Li D."/>
        </authorList>
    </citation>
    <scope>NUCLEOTIDE SEQUENCE [LARGE SCALE GENOMIC DNA]</scope>
    <source>
        <strain evidence="4 5">MSJ-2</strain>
    </source>
</reference>
<evidence type="ECO:0000259" key="2">
    <source>
        <dbReference type="Pfam" id="PF00465"/>
    </source>
</evidence>
<feature type="domain" description="Fe-containing alcohol dehydrogenase-like C-terminal" evidence="3">
    <location>
        <begin position="187"/>
        <end position="384"/>
    </location>
</feature>
<comment type="caution">
    <text evidence="4">The sequence shown here is derived from an EMBL/GenBank/DDBJ whole genome shotgun (WGS) entry which is preliminary data.</text>
</comment>
<proteinExistence type="predicted"/>
<accession>A0ABS6F5C4</accession>
<evidence type="ECO:0000256" key="1">
    <source>
        <dbReference type="ARBA" id="ARBA00023002"/>
    </source>
</evidence>
<dbReference type="RefSeq" id="WP_216557383.1">
    <property type="nucleotide sequence ID" value="NZ_JAHLQN010000001.1"/>
</dbReference>
<dbReference type="EMBL" id="JAHLQN010000001">
    <property type="protein sequence ID" value="MBU5625487.1"/>
    <property type="molecule type" value="Genomic_DNA"/>
</dbReference>
<sequence length="387" mass="42523">MLNSFVYDIPTKVYFGKDQMNHLGPELRKFGTRVLLVYGGGSIKKTGLYDRVAEELRDAGLSCFELSGVDPNPRITSVAQGANLCREHGIDVLLAVGGGSVIDCAKVIAAAANYDGDPWDIVTQKVPCPSCLPVVTILTIAATGSEMDPGCVISKPDTMDKIGVYTQAPRVSFLDPTHTFSVGRRQTACGSADILSHVMEVYFSRDYSMDMIDGFMESMMRSVLKYAPVALAEPENYEARANLMWAASWAINGFIEYGKIQRWACHPMEHELSAVYDITHGLGLAILTPRWMEYALSEQTAPRYKQFAVNVLGMDAGLDDMEAGRSVIEALKLFFYDKLGLESTFTEIGIGDEHFAAMAEKACGGSVLNAFRPLARQDIENIFRMCL</sequence>
<dbReference type="PANTHER" id="PTHR43633">
    <property type="entry name" value="ALCOHOL DEHYDROGENASE YQHD"/>
    <property type="match status" value="1"/>
</dbReference>
<gene>
    <name evidence="4" type="ORF">KQI82_00875</name>
</gene>
<dbReference type="CDD" id="cd08187">
    <property type="entry name" value="BDH"/>
    <property type="match status" value="1"/>
</dbReference>
<dbReference type="Proteomes" id="UP000787672">
    <property type="component" value="Unassembled WGS sequence"/>
</dbReference>
<dbReference type="PANTHER" id="PTHR43633:SF1">
    <property type="entry name" value="ALCOHOL DEHYDROGENASE YQHD"/>
    <property type="match status" value="1"/>
</dbReference>
<keyword evidence="1" id="KW-0560">Oxidoreductase</keyword>
<dbReference type="Pfam" id="PF25137">
    <property type="entry name" value="ADH_Fe_C"/>
    <property type="match status" value="1"/>
</dbReference>
<dbReference type="InterPro" id="IPR044731">
    <property type="entry name" value="BDH-like"/>
</dbReference>
<dbReference type="InterPro" id="IPR001670">
    <property type="entry name" value="ADH_Fe/GldA"/>
</dbReference>
<protein>
    <submittedName>
        <fullName evidence="4">Iron-containing alcohol dehydrogenase</fullName>
    </submittedName>
</protein>
<organism evidence="4 5">
    <name type="scientific">Dysosmobacter acutus</name>
    <dbReference type="NCBI Taxonomy" id="2841504"/>
    <lineage>
        <taxon>Bacteria</taxon>
        <taxon>Bacillati</taxon>
        <taxon>Bacillota</taxon>
        <taxon>Clostridia</taxon>
        <taxon>Eubacteriales</taxon>
        <taxon>Oscillospiraceae</taxon>
        <taxon>Dysosmobacter</taxon>
    </lineage>
</organism>
<dbReference type="InterPro" id="IPR018211">
    <property type="entry name" value="ADH_Fe_CS"/>
</dbReference>